<evidence type="ECO:0008006" key="3">
    <source>
        <dbReference type="Google" id="ProtNLM"/>
    </source>
</evidence>
<dbReference type="OrthoDB" id="2950544at2759"/>
<sequence length="393" mass="44521">MLPRLPPELWNRIITEFLPPQIYDWEHEVVDRGYIRDLKSCSLVSGPWLFSAQSALFRRIVLDVNYRSDPMEYPTRLAAFLKGSPRLAAHVCSLHATLNVDIFTLLSNMNLPNLRYLQISGGFVDLMDEGVPDLVQGVVGWQSIQHLRLTDMVFSYESLITILRSTLNLKGLHFFRCATSHDLPTRKPQSLPYLSPPASITHLSVIRSRSIPKLFTYGGLPLDFSQLTYANVLGSATRELGEFLNTVRGSVKWLTFEPEDDVEEDTDAYAPFITHEFQSIEPMRFSAATRLTIHVWSAKGITDTLPVFSGVGPQNVIEDIVYIVVGHAFPLSKERPKVQAARFEAEFAALPLPMLRRIEIRFSPALDASEQVSIYRGAFPLLNTRELLYFTSY</sequence>
<keyword evidence="2" id="KW-1185">Reference proteome</keyword>
<proteinExistence type="predicted"/>
<dbReference type="SUPFAM" id="SSF52047">
    <property type="entry name" value="RNI-like"/>
    <property type="match status" value="1"/>
</dbReference>
<accession>A0A8H6YJC2</accession>
<organism evidence="1 2">
    <name type="scientific">Mycena venus</name>
    <dbReference type="NCBI Taxonomy" id="2733690"/>
    <lineage>
        <taxon>Eukaryota</taxon>
        <taxon>Fungi</taxon>
        <taxon>Dikarya</taxon>
        <taxon>Basidiomycota</taxon>
        <taxon>Agaricomycotina</taxon>
        <taxon>Agaricomycetes</taxon>
        <taxon>Agaricomycetidae</taxon>
        <taxon>Agaricales</taxon>
        <taxon>Marasmiineae</taxon>
        <taxon>Mycenaceae</taxon>
        <taxon>Mycena</taxon>
    </lineage>
</organism>
<dbReference type="EMBL" id="JACAZI010000005">
    <property type="protein sequence ID" value="KAF7359776.1"/>
    <property type="molecule type" value="Genomic_DNA"/>
</dbReference>
<comment type="caution">
    <text evidence="1">The sequence shown here is derived from an EMBL/GenBank/DDBJ whole genome shotgun (WGS) entry which is preliminary data.</text>
</comment>
<name>A0A8H6YJC2_9AGAR</name>
<evidence type="ECO:0000313" key="2">
    <source>
        <dbReference type="Proteomes" id="UP000620124"/>
    </source>
</evidence>
<reference evidence="1" key="1">
    <citation type="submission" date="2020-05" db="EMBL/GenBank/DDBJ databases">
        <title>Mycena genomes resolve the evolution of fungal bioluminescence.</title>
        <authorList>
            <person name="Tsai I.J."/>
        </authorList>
    </citation>
    <scope>NUCLEOTIDE SEQUENCE</scope>
    <source>
        <strain evidence="1">CCC161011</strain>
    </source>
</reference>
<gene>
    <name evidence="1" type="ORF">MVEN_00702400</name>
</gene>
<dbReference type="Proteomes" id="UP000620124">
    <property type="component" value="Unassembled WGS sequence"/>
</dbReference>
<dbReference type="AlphaFoldDB" id="A0A8H6YJC2"/>
<evidence type="ECO:0000313" key="1">
    <source>
        <dbReference type="EMBL" id="KAF7359776.1"/>
    </source>
</evidence>
<dbReference type="InterPro" id="IPR032675">
    <property type="entry name" value="LRR_dom_sf"/>
</dbReference>
<dbReference type="Gene3D" id="3.80.10.10">
    <property type="entry name" value="Ribonuclease Inhibitor"/>
    <property type="match status" value="1"/>
</dbReference>
<protein>
    <recommendedName>
        <fullName evidence="3">F-box domain-containing protein</fullName>
    </recommendedName>
</protein>